<dbReference type="Proteomes" id="UP000245340">
    <property type="component" value="Unplaced"/>
</dbReference>
<gene>
    <name evidence="3" type="primary">LOC101383403</name>
</gene>
<dbReference type="GeneID" id="101383403"/>
<name>A0A2U3WFD7_ODORO</name>
<protein>
    <submittedName>
        <fullName evidence="3">Uncharacterized protein LOC101383403</fullName>
    </submittedName>
</protein>
<feature type="region of interest" description="Disordered" evidence="1">
    <location>
        <begin position="95"/>
        <end position="152"/>
    </location>
</feature>
<keyword evidence="2" id="KW-1185">Reference proteome</keyword>
<reference evidence="3" key="1">
    <citation type="submission" date="2025-08" db="UniProtKB">
        <authorList>
            <consortium name="RefSeq"/>
        </authorList>
    </citation>
    <scope>IDENTIFICATION</scope>
</reference>
<organism evidence="2 3">
    <name type="scientific">Odobenus rosmarus divergens</name>
    <name type="common">Pacific walrus</name>
    <dbReference type="NCBI Taxonomy" id="9708"/>
    <lineage>
        <taxon>Eukaryota</taxon>
        <taxon>Metazoa</taxon>
        <taxon>Chordata</taxon>
        <taxon>Craniata</taxon>
        <taxon>Vertebrata</taxon>
        <taxon>Euteleostomi</taxon>
        <taxon>Mammalia</taxon>
        <taxon>Eutheria</taxon>
        <taxon>Laurasiatheria</taxon>
        <taxon>Carnivora</taxon>
        <taxon>Caniformia</taxon>
        <taxon>Pinnipedia</taxon>
        <taxon>Odobenidae</taxon>
        <taxon>Odobenus</taxon>
    </lineage>
</organism>
<proteinExistence type="predicted"/>
<dbReference type="AlphaFoldDB" id="A0A2U3WFD7"/>
<dbReference type="KEGG" id="oro:101383403"/>
<accession>A0A2U3WFD7</accession>
<dbReference type="RefSeq" id="XP_004407363.1">
    <property type="nucleotide sequence ID" value="XM_004407306.1"/>
</dbReference>
<evidence type="ECO:0000313" key="2">
    <source>
        <dbReference type="Proteomes" id="UP000245340"/>
    </source>
</evidence>
<feature type="compositionally biased region" description="Basic and acidic residues" evidence="1">
    <location>
        <begin position="95"/>
        <end position="109"/>
    </location>
</feature>
<dbReference type="InParanoid" id="A0A2U3WFD7"/>
<sequence>MDLKEHKGPRRSLPETLLLCCPAPAQHLPSTMAPALRCACALALVCLVPQLLWPRGALGEELQLQEPPEPRAADWMSNFAHFNKYLEKLFNSSLKSKDTKKAENIKNPEKAANTTKTAPANTVKPLPANATKPPPQRTTGKPQPPPSSQGPR</sequence>
<feature type="compositionally biased region" description="Low complexity" evidence="1">
    <location>
        <begin position="110"/>
        <end position="125"/>
    </location>
</feature>
<evidence type="ECO:0000256" key="1">
    <source>
        <dbReference type="SAM" id="MobiDB-lite"/>
    </source>
</evidence>
<evidence type="ECO:0000313" key="3">
    <source>
        <dbReference type="RefSeq" id="XP_004407363.1"/>
    </source>
</evidence>
<feature type="compositionally biased region" description="Pro residues" evidence="1">
    <location>
        <begin position="132"/>
        <end position="152"/>
    </location>
</feature>